<sequence>LEIFEHIAAADGGSNETSNDTSSALVSRTALAIWNDTLDGRPTDAASDVIVRNSSQEPTWTSVVGLTIPESTGDGTNMATDEAVNSTMKTIIVDCDRGNSKICDNFYSRPVISRRNDNDDDFVGRKIATSDDDDEDRENLVEMVHPCLDNVACENGGMFLSMSDGRCGCLCPT</sequence>
<evidence type="ECO:0000313" key="1">
    <source>
        <dbReference type="Proteomes" id="UP000887565"/>
    </source>
</evidence>
<dbReference type="WBParaSite" id="nRc.2.0.1.t04425-RA">
    <property type="protein sequence ID" value="nRc.2.0.1.t04425-RA"/>
    <property type="gene ID" value="nRc.2.0.1.g04425"/>
</dbReference>
<protein>
    <submittedName>
        <fullName evidence="2">Uncharacterized protein</fullName>
    </submittedName>
</protein>
<keyword evidence="1" id="KW-1185">Reference proteome</keyword>
<evidence type="ECO:0000313" key="2">
    <source>
        <dbReference type="WBParaSite" id="nRc.2.0.1.t04425-RA"/>
    </source>
</evidence>
<name>A0A915HSP3_ROMCU</name>
<organism evidence="1 2">
    <name type="scientific">Romanomermis culicivorax</name>
    <name type="common">Nematode worm</name>
    <dbReference type="NCBI Taxonomy" id="13658"/>
    <lineage>
        <taxon>Eukaryota</taxon>
        <taxon>Metazoa</taxon>
        <taxon>Ecdysozoa</taxon>
        <taxon>Nematoda</taxon>
        <taxon>Enoplea</taxon>
        <taxon>Dorylaimia</taxon>
        <taxon>Mermithida</taxon>
        <taxon>Mermithoidea</taxon>
        <taxon>Mermithidae</taxon>
        <taxon>Romanomermis</taxon>
    </lineage>
</organism>
<dbReference type="AlphaFoldDB" id="A0A915HSP3"/>
<accession>A0A915HSP3</accession>
<proteinExistence type="predicted"/>
<reference evidence="2" key="1">
    <citation type="submission" date="2022-11" db="UniProtKB">
        <authorList>
            <consortium name="WormBaseParasite"/>
        </authorList>
    </citation>
    <scope>IDENTIFICATION</scope>
</reference>
<dbReference type="Proteomes" id="UP000887565">
    <property type="component" value="Unplaced"/>
</dbReference>